<sequence length="719" mass="79421">MQHFRNLRSLIKEDYRRIFHTKTIWITILVVALIPMIYAVLNIAVSWNPYSASNTSRLPIAVVNNDEGSALKGKQFNIGKQITKQMKTNHAINWIITNDWQANDGLDRGKYYALIEIPSDFSAKIATFATENPQKPSVIYKSNEKLNPAATKITGQAKDTLTATIRSNFIKIGSKQALTMMNSAGETLSQKEPEILQLRSSLNDAIKTIDKTQANLASINKTSKETAATLQTVKTDVPKISSQIDDLQAVLDNAKAINDSTRQLNTALQNNLSTGITSLQTQNNKLQRQLGSLPTDGSASNSLIKAQTATSATLINGIIDTINGNLRVLNVINNFVPTNKTTAMIKSLATTKQKLNKQKSQIASLRTVANSNGSAAKRKQLINQINATGDSLQTLINNAYTNFNGITSPALDSLNSTINTNLTANSSVVQSMKSLLPGLKALSSAGNLSTSQVTRISQRLDGIKSQLKALNSQMSFINKKNLDALVKLLGTDPKLSSLLSAPIKLQTEDIYKMKSFGEQVTPFYTSLALWIGDLLLTTLLSWEYILPDRRNGLHRPNHLESYLGKLTLFLGISAVQATFTFVGEWLLGVRPPHVFAFFMTFYLVSFVFLVIMFNLVFMLGNAGKVVSVLLMLVQLFGTGGVYPLQVVPADLAALAPFLPFTYSIQMFREALTVPDWGIYWHDMLILLCIALFFTVIMPLRRLLSPIVYRMEDEMERSKL</sequence>
<feature type="transmembrane region" description="Helical" evidence="6">
    <location>
        <begin position="566"/>
        <end position="588"/>
    </location>
</feature>
<evidence type="ECO:0000256" key="3">
    <source>
        <dbReference type="ARBA" id="ARBA00022989"/>
    </source>
</evidence>
<dbReference type="Pfam" id="PF12698">
    <property type="entry name" value="ABC2_membrane_3"/>
    <property type="match status" value="1"/>
</dbReference>
<evidence type="ECO:0000256" key="1">
    <source>
        <dbReference type="ARBA" id="ARBA00004141"/>
    </source>
</evidence>
<dbReference type="PANTHER" id="PTHR43077">
    <property type="entry name" value="TRANSPORT PERMEASE YVFS-RELATED"/>
    <property type="match status" value="1"/>
</dbReference>
<feature type="transmembrane region" description="Helical" evidence="6">
    <location>
        <begin position="629"/>
        <end position="658"/>
    </location>
</feature>
<dbReference type="NCBIfam" id="TIGR03062">
    <property type="entry name" value="pip_yhgE_Cterm"/>
    <property type="match status" value="1"/>
</dbReference>
<evidence type="ECO:0000256" key="5">
    <source>
        <dbReference type="SAM" id="Coils"/>
    </source>
</evidence>
<keyword evidence="2 6" id="KW-0812">Transmembrane</keyword>
<dbReference type="RefSeq" id="WP_054733363.1">
    <property type="nucleotide sequence ID" value="NZ_AYZM01000125.1"/>
</dbReference>
<dbReference type="GO" id="GO:0140359">
    <property type="term" value="F:ABC-type transporter activity"/>
    <property type="evidence" value="ECO:0007669"/>
    <property type="project" value="InterPro"/>
</dbReference>
<organism evidence="8 9">
    <name type="scientific">Secundilactobacillus similis DSM 23365 = JCM 2765</name>
    <dbReference type="NCBI Taxonomy" id="1423804"/>
    <lineage>
        <taxon>Bacteria</taxon>
        <taxon>Bacillati</taxon>
        <taxon>Bacillota</taxon>
        <taxon>Bacilli</taxon>
        <taxon>Lactobacillales</taxon>
        <taxon>Lactobacillaceae</taxon>
        <taxon>Secundilactobacillus</taxon>
    </lineage>
</organism>
<dbReference type="PATRIC" id="fig|1423804.4.peg.1407"/>
<dbReference type="PANTHER" id="PTHR43077:SF10">
    <property type="entry name" value="TRANSPORT PERMEASE PROTEIN"/>
    <property type="match status" value="1"/>
</dbReference>
<dbReference type="InterPro" id="IPR017501">
    <property type="entry name" value="Phage_infect_YhgE_C"/>
</dbReference>
<keyword evidence="4 6" id="KW-0472">Membrane</keyword>
<dbReference type="EMBL" id="AYZM01000125">
    <property type="protein sequence ID" value="KRN21183.1"/>
    <property type="molecule type" value="Genomic_DNA"/>
</dbReference>
<dbReference type="STRING" id="1423804.FD14_GL001307"/>
<dbReference type="InterPro" id="IPR051328">
    <property type="entry name" value="T7SS_ABC-Transporter"/>
</dbReference>
<feature type="transmembrane region" description="Helical" evidence="6">
    <location>
        <begin position="594"/>
        <end position="617"/>
    </location>
</feature>
<evidence type="ECO:0000313" key="9">
    <source>
        <dbReference type="Proteomes" id="UP000051442"/>
    </source>
</evidence>
<keyword evidence="5" id="KW-0175">Coiled coil</keyword>
<keyword evidence="9" id="KW-1185">Reference proteome</keyword>
<feature type="transmembrane region" description="Helical" evidence="6">
    <location>
        <begin position="24"/>
        <end position="47"/>
    </location>
</feature>
<dbReference type="InterPro" id="IPR013525">
    <property type="entry name" value="ABC2_TM"/>
</dbReference>
<evidence type="ECO:0000256" key="6">
    <source>
        <dbReference type="SAM" id="Phobius"/>
    </source>
</evidence>
<accession>A0A0R2EXR0</accession>
<feature type="domain" description="ABC-2 type transporter transmembrane" evidence="7">
    <location>
        <begin position="25"/>
        <end position="696"/>
    </location>
</feature>
<dbReference type="Gene3D" id="3.40.1710.10">
    <property type="entry name" value="abc type-2 transporter like domain"/>
    <property type="match status" value="1"/>
</dbReference>
<dbReference type="NCBIfam" id="TIGR03061">
    <property type="entry name" value="pip_yhgE_Nterm"/>
    <property type="match status" value="1"/>
</dbReference>
<evidence type="ECO:0000313" key="8">
    <source>
        <dbReference type="EMBL" id="KRN21183.1"/>
    </source>
</evidence>
<evidence type="ECO:0000256" key="4">
    <source>
        <dbReference type="ARBA" id="ARBA00023136"/>
    </source>
</evidence>
<evidence type="ECO:0000259" key="7">
    <source>
        <dbReference type="Pfam" id="PF12698"/>
    </source>
</evidence>
<proteinExistence type="predicted"/>
<dbReference type="Proteomes" id="UP000051442">
    <property type="component" value="Unassembled WGS sequence"/>
</dbReference>
<comment type="subcellular location">
    <subcellularLocation>
        <location evidence="1">Membrane</location>
        <topology evidence="1">Multi-pass membrane protein</topology>
    </subcellularLocation>
</comment>
<dbReference type="GO" id="GO:0016020">
    <property type="term" value="C:membrane"/>
    <property type="evidence" value="ECO:0007669"/>
    <property type="project" value="UniProtKB-SubCell"/>
</dbReference>
<keyword evidence="3 6" id="KW-1133">Transmembrane helix</keyword>
<evidence type="ECO:0000256" key="2">
    <source>
        <dbReference type="ARBA" id="ARBA00022692"/>
    </source>
</evidence>
<feature type="transmembrane region" description="Helical" evidence="6">
    <location>
        <begin position="523"/>
        <end position="545"/>
    </location>
</feature>
<comment type="caution">
    <text evidence="8">The sequence shown here is derived from an EMBL/GenBank/DDBJ whole genome shotgun (WGS) entry which is preliminary data.</text>
</comment>
<feature type="coiled-coil region" evidence="5">
    <location>
        <begin position="202"/>
        <end position="264"/>
    </location>
</feature>
<name>A0A0R2EXR0_9LACO</name>
<dbReference type="InterPro" id="IPR017500">
    <property type="entry name" value="Phage_infect_YhgE_N"/>
</dbReference>
<feature type="transmembrane region" description="Helical" evidence="6">
    <location>
        <begin position="678"/>
        <end position="699"/>
    </location>
</feature>
<protein>
    <submittedName>
        <fullName evidence="8">YhgE Pip N-terminal domain-containing protein</fullName>
    </submittedName>
</protein>
<feature type="coiled-coil region" evidence="5">
    <location>
        <begin position="453"/>
        <end position="480"/>
    </location>
</feature>
<reference evidence="8 9" key="1">
    <citation type="journal article" date="2015" name="Genome Announc.">
        <title>Expanding the biotechnology potential of lactobacilli through comparative genomics of 213 strains and associated genera.</title>
        <authorList>
            <person name="Sun Z."/>
            <person name="Harris H.M."/>
            <person name="McCann A."/>
            <person name="Guo C."/>
            <person name="Argimon S."/>
            <person name="Zhang W."/>
            <person name="Yang X."/>
            <person name="Jeffery I.B."/>
            <person name="Cooney J.C."/>
            <person name="Kagawa T.F."/>
            <person name="Liu W."/>
            <person name="Song Y."/>
            <person name="Salvetti E."/>
            <person name="Wrobel A."/>
            <person name="Rasinkangas P."/>
            <person name="Parkhill J."/>
            <person name="Rea M.C."/>
            <person name="O'Sullivan O."/>
            <person name="Ritari J."/>
            <person name="Douillard F.P."/>
            <person name="Paul Ross R."/>
            <person name="Yang R."/>
            <person name="Briner A.E."/>
            <person name="Felis G.E."/>
            <person name="de Vos W.M."/>
            <person name="Barrangou R."/>
            <person name="Klaenhammer T.R."/>
            <person name="Caufield P.W."/>
            <person name="Cui Y."/>
            <person name="Zhang H."/>
            <person name="O'Toole P.W."/>
        </authorList>
    </citation>
    <scope>NUCLEOTIDE SEQUENCE [LARGE SCALE GENOMIC DNA]</scope>
    <source>
        <strain evidence="8 9">DSM 23365</strain>
    </source>
</reference>
<dbReference type="AlphaFoldDB" id="A0A0R2EXR0"/>
<dbReference type="OrthoDB" id="9811483at2"/>
<gene>
    <name evidence="8" type="ORF">FD14_GL001307</name>
</gene>